<sequence>MSSESIITHVTPVGGNIFADLGFELDEAARLLAETDAVISEKLAIKNSLMTELAGWIESKHLKQAEAAIILGVTRPRVSDVINKKAIKFTIDALVDMLARTGKHVILSVQ</sequence>
<organism evidence="2 3">
    <name type="scientific">Candidatus Propionivibrio aalborgensis</name>
    <dbReference type="NCBI Taxonomy" id="1860101"/>
    <lineage>
        <taxon>Bacteria</taxon>
        <taxon>Pseudomonadati</taxon>
        <taxon>Pseudomonadota</taxon>
        <taxon>Betaproteobacteria</taxon>
        <taxon>Rhodocyclales</taxon>
        <taxon>Rhodocyclaceae</taxon>
        <taxon>Propionivibrio</taxon>
    </lineage>
</organism>
<protein>
    <submittedName>
        <fullName evidence="2">Transcriptional regulator, XRE family</fullName>
    </submittedName>
</protein>
<reference evidence="2 3" key="1">
    <citation type="submission" date="2016-06" db="EMBL/GenBank/DDBJ databases">
        <authorList>
            <person name="Kjaerup R.B."/>
            <person name="Dalgaard T.S."/>
            <person name="Juul-Madsen H.R."/>
        </authorList>
    </citation>
    <scope>NUCLEOTIDE SEQUENCE [LARGE SCALE GENOMIC DNA]</scope>
    <source>
        <strain evidence="2">2</strain>
    </source>
</reference>
<dbReference type="EMBL" id="FLQY01000041">
    <property type="protein sequence ID" value="SBT04743.1"/>
    <property type="molecule type" value="Genomic_DNA"/>
</dbReference>
<dbReference type="InterPro" id="IPR010982">
    <property type="entry name" value="Lambda_DNA-bd_dom_sf"/>
</dbReference>
<dbReference type="RefSeq" id="WP_186409916.1">
    <property type="nucleotide sequence ID" value="NZ_FLQY01000041.1"/>
</dbReference>
<dbReference type="Proteomes" id="UP000199600">
    <property type="component" value="Unassembled WGS sequence"/>
</dbReference>
<evidence type="ECO:0000313" key="3">
    <source>
        <dbReference type="Proteomes" id="UP000199600"/>
    </source>
</evidence>
<dbReference type="Gene3D" id="1.10.260.40">
    <property type="entry name" value="lambda repressor-like DNA-binding domains"/>
    <property type="match status" value="1"/>
</dbReference>
<keyword evidence="3" id="KW-1185">Reference proteome</keyword>
<evidence type="ECO:0000259" key="1">
    <source>
        <dbReference type="Pfam" id="PF13744"/>
    </source>
</evidence>
<name>A0A1A8XLB9_9RHOO</name>
<proteinExistence type="predicted"/>
<dbReference type="AlphaFoldDB" id="A0A1A8XLB9"/>
<dbReference type="GO" id="GO:0003677">
    <property type="term" value="F:DNA binding"/>
    <property type="evidence" value="ECO:0007669"/>
    <property type="project" value="InterPro"/>
</dbReference>
<dbReference type="SUPFAM" id="SSF47413">
    <property type="entry name" value="lambda repressor-like DNA-binding domains"/>
    <property type="match status" value="1"/>
</dbReference>
<dbReference type="Pfam" id="PF13744">
    <property type="entry name" value="HTH_37"/>
    <property type="match status" value="1"/>
</dbReference>
<evidence type="ECO:0000313" key="2">
    <source>
        <dbReference type="EMBL" id="SBT04743.1"/>
    </source>
</evidence>
<accession>A0A1A8XLB9</accession>
<dbReference type="InterPro" id="IPR039554">
    <property type="entry name" value="HigA2-like_HTH"/>
</dbReference>
<feature type="domain" description="HigA2-like helix-turn-helix" evidence="1">
    <location>
        <begin position="40"/>
        <end position="109"/>
    </location>
</feature>
<gene>
    <name evidence="2" type="ORF">PROAA_1350005</name>
</gene>